<dbReference type="Proteomes" id="UP000805193">
    <property type="component" value="Unassembled WGS sequence"/>
</dbReference>
<keyword evidence="2" id="KW-1185">Reference proteome</keyword>
<name>A0AC60NV02_IXOPE</name>
<evidence type="ECO:0000313" key="1">
    <source>
        <dbReference type="EMBL" id="KAG0410922.1"/>
    </source>
</evidence>
<evidence type="ECO:0000313" key="2">
    <source>
        <dbReference type="Proteomes" id="UP000805193"/>
    </source>
</evidence>
<organism evidence="1 2">
    <name type="scientific">Ixodes persulcatus</name>
    <name type="common">Taiga tick</name>
    <dbReference type="NCBI Taxonomy" id="34615"/>
    <lineage>
        <taxon>Eukaryota</taxon>
        <taxon>Metazoa</taxon>
        <taxon>Ecdysozoa</taxon>
        <taxon>Arthropoda</taxon>
        <taxon>Chelicerata</taxon>
        <taxon>Arachnida</taxon>
        <taxon>Acari</taxon>
        <taxon>Parasitiformes</taxon>
        <taxon>Ixodida</taxon>
        <taxon>Ixodoidea</taxon>
        <taxon>Ixodidae</taxon>
        <taxon>Ixodinae</taxon>
        <taxon>Ixodes</taxon>
    </lineage>
</organism>
<accession>A0AC60NV02</accession>
<dbReference type="EMBL" id="JABSTQ010011473">
    <property type="protein sequence ID" value="KAG0410922.1"/>
    <property type="molecule type" value="Genomic_DNA"/>
</dbReference>
<comment type="caution">
    <text evidence="1">The sequence shown here is derived from an EMBL/GenBank/DDBJ whole genome shotgun (WGS) entry which is preliminary data.</text>
</comment>
<sequence length="82" mass="8993">MAPGRITHLHKSREFHSLLPFGIDSSRAGISLRENLGDPRTRTPARFLNMSPPYGPKSVEVGFPDVGLVMDVPVVPEISPDE</sequence>
<gene>
    <name evidence="1" type="ORF">HPB47_011948</name>
</gene>
<protein>
    <submittedName>
        <fullName evidence="1">Uncharacterized protein</fullName>
    </submittedName>
</protein>
<proteinExistence type="predicted"/>
<reference evidence="1 2" key="1">
    <citation type="journal article" date="2020" name="Cell">
        <title>Large-Scale Comparative Analyses of Tick Genomes Elucidate Their Genetic Diversity and Vector Capacities.</title>
        <authorList>
            <consortium name="Tick Genome and Microbiome Consortium (TIGMIC)"/>
            <person name="Jia N."/>
            <person name="Wang J."/>
            <person name="Shi W."/>
            <person name="Du L."/>
            <person name="Sun Y."/>
            <person name="Zhan W."/>
            <person name="Jiang J.F."/>
            <person name="Wang Q."/>
            <person name="Zhang B."/>
            <person name="Ji P."/>
            <person name="Bell-Sakyi L."/>
            <person name="Cui X.M."/>
            <person name="Yuan T.T."/>
            <person name="Jiang B.G."/>
            <person name="Yang W.F."/>
            <person name="Lam T.T."/>
            <person name="Chang Q.C."/>
            <person name="Ding S.J."/>
            <person name="Wang X.J."/>
            <person name="Zhu J.G."/>
            <person name="Ruan X.D."/>
            <person name="Zhao L."/>
            <person name="Wei J.T."/>
            <person name="Ye R.Z."/>
            <person name="Que T.C."/>
            <person name="Du C.H."/>
            <person name="Zhou Y.H."/>
            <person name="Cheng J.X."/>
            <person name="Dai P.F."/>
            <person name="Guo W.B."/>
            <person name="Han X.H."/>
            <person name="Huang E.J."/>
            <person name="Li L.F."/>
            <person name="Wei W."/>
            <person name="Gao Y.C."/>
            <person name="Liu J.Z."/>
            <person name="Shao H.Z."/>
            <person name="Wang X."/>
            <person name="Wang C.C."/>
            <person name="Yang T.C."/>
            <person name="Huo Q.B."/>
            <person name="Li W."/>
            <person name="Chen H.Y."/>
            <person name="Chen S.E."/>
            <person name="Zhou L.G."/>
            <person name="Ni X.B."/>
            <person name="Tian J.H."/>
            <person name="Sheng Y."/>
            <person name="Liu T."/>
            <person name="Pan Y.S."/>
            <person name="Xia L.Y."/>
            <person name="Li J."/>
            <person name="Zhao F."/>
            <person name="Cao W.C."/>
        </authorList>
    </citation>
    <scope>NUCLEOTIDE SEQUENCE [LARGE SCALE GENOMIC DNA]</scope>
    <source>
        <strain evidence="1">Iper-2018</strain>
    </source>
</reference>